<evidence type="ECO:0000313" key="1">
    <source>
        <dbReference type="EMBL" id="EDT43596.1"/>
    </source>
</evidence>
<dbReference type="AlphaFoldDB" id="B1SYG5"/>
<reference evidence="1 2" key="1">
    <citation type="submission" date="2008-03" db="EMBL/GenBank/DDBJ databases">
        <title>Sequencing of the draft genome and assembly of Burkholderia ambifaria MEX-5.</title>
        <authorList>
            <consortium name="US DOE Joint Genome Institute (JGI-PGF)"/>
            <person name="Copeland A."/>
            <person name="Lucas S."/>
            <person name="Lapidus A."/>
            <person name="Glavina del Rio T."/>
            <person name="Dalin E."/>
            <person name="Tice H."/>
            <person name="Bruce D."/>
            <person name="Goodwin L."/>
            <person name="Pitluck S."/>
            <person name="Larimer F."/>
            <person name="Land M.L."/>
            <person name="Hauser L."/>
            <person name="Tiedje J."/>
            <person name="Richardson P."/>
        </authorList>
    </citation>
    <scope>NUCLEOTIDE SEQUENCE [LARGE SCALE GENOMIC DNA]</scope>
    <source>
        <strain evidence="1 2">MEX-5</strain>
    </source>
</reference>
<name>B1SYG5_9BURK</name>
<accession>B1SYG5</accession>
<proteinExistence type="predicted"/>
<dbReference type="Proteomes" id="UP000004814">
    <property type="component" value="Unassembled WGS sequence"/>
</dbReference>
<evidence type="ECO:0000313" key="2">
    <source>
        <dbReference type="Proteomes" id="UP000004814"/>
    </source>
</evidence>
<protein>
    <submittedName>
        <fullName evidence="1">Uncharacterized protein</fullName>
    </submittedName>
</protein>
<comment type="caution">
    <text evidence="1">The sequence shown here is derived from an EMBL/GenBank/DDBJ whole genome shotgun (WGS) entry which is preliminary data.</text>
</comment>
<dbReference type="PATRIC" id="fig|396597.7.peg.7794"/>
<dbReference type="EMBL" id="ABLK01000011">
    <property type="protein sequence ID" value="EDT43596.1"/>
    <property type="molecule type" value="Genomic_DNA"/>
</dbReference>
<organism evidence="1 2">
    <name type="scientific">Burkholderia ambifaria MEX-5</name>
    <dbReference type="NCBI Taxonomy" id="396597"/>
    <lineage>
        <taxon>Bacteria</taxon>
        <taxon>Pseudomonadati</taxon>
        <taxon>Pseudomonadota</taxon>
        <taxon>Betaproteobacteria</taxon>
        <taxon>Burkholderiales</taxon>
        <taxon>Burkholderiaceae</taxon>
        <taxon>Burkholderia</taxon>
        <taxon>Burkholderia cepacia complex</taxon>
    </lineage>
</organism>
<gene>
    <name evidence="1" type="ORF">BamMEX5DRAFT_0581</name>
</gene>
<sequence>MLLKRYQLYKKLLAGAAIAWRLVEPRGGTFVVRGAGAEYTPPPIWKTDLIYSPPGI</sequence>